<organism evidence="2 3">
    <name type="scientific">Dreissena polymorpha</name>
    <name type="common">Zebra mussel</name>
    <name type="synonym">Mytilus polymorpha</name>
    <dbReference type="NCBI Taxonomy" id="45954"/>
    <lineage>
        <taxon>Eukaryota</taxon>
        <taxon>Metazoa</taxon>
        <taxon>Spiralia</taxon>
        <taxon>Lophotrochozoa</taxon>
        <taxon>Mollusca</taxon>
        <taxon>Bivalvia</taxon>
        <taxon>Autobranchia</taxon>
        <taxon>Heteroconchia</taxon>
        <taxon>Euheterodonta</taxon>
        <taxon>Imparidentia</taxon>
        <taxon>Neoheterodontei</taxon>
        <taxon>Myida</taxon>
        <taxon>Dreissenoidea</taxon>
        <taxon>Dreissenidae</taxon>
        <taxon>Dreissena</taxon>
    </lineage>
</organism>
<evidence type="ECO:0000256" key="1">
    <source>
        <dbReference type="SAM" id="SignalP"/>
    </source>
</evidence>
<name>A0A9D4BBE0_DREPO</name>
<evidence type="ECO:0000313" key="3">
    <source>
        <dbReference type="Proteomes" id="UP000828390"/>
    </source>
</evidence>
<protein>
    <submittedName>
        <fullName evidence="2">Uncharacterized protein</fullName>
    </submittedName>
</protein>
<reference evidence="2" key="1">
    <citation type="journal article" date="2019" name="bioRxiv">
        <title>The Genome of the Zebra Mussel, Dreissena polymorpha: A Resource for Invasive Species Research.</title>
        <authorList>
            <person name="McCartney M.A."/>
            <person name="Auch B."/>
            <person name="Kono T."/>
            <person name="Mallez S."/>
            <person name="Zhang Y."/>
            <person name="Obille A."/>
            <person name="Becker A."/>
            <person name="Abrahante J.E."/>
            <person name="Garbe J."/>
            <person name="Badalamenti J.P."/>
            <person name="Herman A."/>
            <person name="Mangelson H."/>
            <person name="Liachko I."/>
            <person name="Sullivan S."/>
            <person name="Sone E.D."/>
            <person name="Koren S."/>
            <person name="Silverstein K.A.T."/>
            <person name="Beckman K.B."/>
            <person name="Gohl D.M."/>
        </authorList>
    </citation>
    <scope>NUCLEOTIDE SEQUENCE</scope>
    <source>
        <strain evidence="2">Duluth1</strain>
        <tissue evidence="2">Whole animal</tissue>
    </source>
</reference>
<reference evidence="2" key="2">
    <citation type="submission" date="2020-11" db="EMBL/GenBank/DDBJ databases">
        <authorList>
            <person name="McCartney M.A."/>
            <person name="Auch B."/>
            <person name="Kono T."/>
            <person name="Mallez S."/>
            <person name="Becker A."/>
            <person name="Gohl D.M."/>
            <person name="Silverstein K.A.T."/>
            <person name="Koren S."/>
            <person name="Bechman K.B."/>
            <person name="Herman A."/>
            <person name="Abrahante J.E."/>
            <person name="Garbe J."/>
        </authorList>
    </citation>
    <scope>NUCLEOTIDE SEQUENCE</scope>
    <source>
        <strain evidence="2">Duluth1</strain>
        <tissue evidence="2">Whole animal</tissue>
    </source>
</reference>
<sequence length="61" mass="6811">MGLKLHLLMVALYQPVHQHSLFRSNPVCIKVTQGCVLSLVVSVAPDQAVQVRRLIFSLTRV</sequence>
<dbReference type="Proteomes" id="UP000828390">
    <property type="component" value="Unassembled WGS sequence"/>
</dbReference>
<feature type="chain" id="PRO_5039380226" evidence="1">
    <location>
        <begin position="19"/>
        <end position="61"/>
    </location>
</feature>
<proteinExistence type="predicted"/>
<keyword evidence="3" id="KW-1185">Reference proteome</keyword>
<gene>
    <name evidence="2" type="ORF">DPMN_190839</name>
</gene>
<accession>A0A9D4BBE0</accession>
<comment type="caution">
    <text evidence="2">The sequence shown here is derived from an EMBL/GenBank/DDBJ whole genome shotgun (WGS) entry which is preliminary data.</text>
</comment>
<dbReference type="EMBL" id="JAIWYP010000153">
    <property type="protein sequence ID" value="KAH3689093.1"/>
    <property type="molecule type" value="Genomic_DNA"/>
</dbReference>
<feature type="signal peptide" evidence="1">
    <location>
        <begin position="1"/>
        <end position="18"/>
    </location>
</feature>
<evidence type="ECO:0000313" key="2">
    <source>
        <dbReference type="EMBL" id="KAH3689093.1"/>
    </source>
</evidence>
<keyword evidence="1" id="KW-0732">Signal</keyword>
<dbReference type="AlphaFoldDB" id="A0A9D4BBE0"/>